<protein>
    <recommendedName>
        <fullName evidence="1">DUF659 domain-containing protein</fullName>
    </recommendedName>
</protein>
<proteinExistence type="predicted"/>
<organism evidence="2 3">
    <name type="scientific">Acer saccharum</name>
    <name type="common">Sugar maple</name>
    <dbReference type="NCBI Taxonomy" id="4024"/>
    <lineage>
        <taxon>Eukaryota</taxon>
        <taxon>Viridiplantae</taxon>
        <taxon>Streptophyta</taxon>
        <taxon>Embryophyta</taxon>
        <taxon>Tracheophyta</taxon>
        <taxon>Spermatophyta</taxon>
        <taxon>Magnoliopsida</taxon>
        <taxon>eudicotyledons</taxon>
        <taxon>Gunneridae</taxon>
        <taxon>Pentapetalae</taxon>
        <taxon>rosids</taxon>
        <taxon>malvids</taxon>
        <taxon>Sapindales</taxon>
        <taxon>Sapindaceae</taxon>
        <taxon>Hippocastanoideae</taxon>
        <taxon>Acereae</taxon>
        <taxon>Acer</taxon>
    </lineage>
</organism>
<comment type="caution">
    <text evidence="2">The sequence shown here is derived from an EMBL/GenBank/DDBJ whole genome shotgun (WGS) entry which is preliminary data.</text>
</comment>
<dbReference type="Pfam" id="PF04937">
    <property type="entry name" value="DUF659"/>
    <property type="match status" value="1"/>
</dbReference>
<reference evidence="2" key="2">
    <citation type="submission" date="2023-06" db="EMBL/GenBank/DDBJ databases">
        <authorList>
            <person name="Swenson N.G."/>
            <person name="Wegrzyn J.L."/>
            <person name="Mcevoy S.L."/>
        </authorList>
    </citation>
    <scope>NUCLEOTIDE SEQUENCE</scope>
    <source>
        <strain evidence="2">NS2018</strain>
        <tissue evidence="2">Leaf</tissue>
    </source>
</reference>
<dbReference type="PANTHER" id="PTHR32166:SF123">
    <property type="entry name" value="BED-TYPE DOMAIN-CONTAINING PROTEIN"/>
    <property type="match status" value="1"/>
</dbReference>
<dbReference type="EMBL" id="JAUESC010000384">
    <property type="protein sequence ID" value="KAK0580958.1"/>
    <property type="molecule type" value="Genomic_DNA"/>
</dbReference>
<keyword evidence="3" id="KW-1185">Reference proteome</keyword>
<dbReference type="AlphaFoldDB" id="A0AA39RVJ9"/>
<dbReference type="InterPro" id="IPR007021">
    <property type="entry name" value="DUF659"/>
</dbReference>
<sequence>MDRYVLNVEEDEAKLGEDKKQESDKEARDRTYMDICGFFFENGIAYNIANSPSFINMYQSIGSYMCGLKLPTTYELRTSILKVEEANMQAIVVEVKKTWAQTGVSIMLDGWKDIGGRQLINFLVNNLHVTIFLKSIDASNVVKDATILFKLLDKRFIYGALDNANDEIAKILGDKEGVYNEIWKIINEKWEIQLHRHLHAVACFLNPQFQYSENPSTHPEIKLGLTNMAKLIPNVDDRYKADLQIDAFKNKKGMFSFGMAKTLNYNCSSGM</sequence>
<dbReference type="Proteomes" id="UP001168877">
    <property type="component" value="Unassembled WGS sequence"/>
</dbReference>
<dbReference type="InterPro" id="IPR012337">
    <property type="entry name" value="RNaseH-like_sf"/>
</dbReference>
<evidence type="ECO:0000313" key="2">
    <source>
        <dbReference type="EMBL" id="KAK0580958.1"/>
    </source>
</evidence>
<evidence type="ECO:0000259" key="1">
    <source>
        <dbReference type="Pfam" id="PF04937"/>
    </source>
</evidence>
<name>A0AA39RVJ9_ACESA</name>
<gene>
    <name evidence="2" type="ORF">LWI29_008151</name>
</gene>
<dbReference type="PANTHER" id="PTHR32166">
    <property type="entry name" value="OSJNBA0013A04.12 PROTEIN"/>
    <property type="match status" value="1"/>
</dbReference>
<dbReference type="SUPFAM" id="SSF53098">
    <property type="entry name" value="Ribonuclease H-like"/>
    <property type="match status" value="1"/>
</dbReference>
<reference evidence="2" key="1">
    <citation type="journal article" date="2022" name="Plant J.">
        <title>Strategies of tolerance reflected in two North American maple genomes.</title>
        <authorList>
            <person name="McEvoy S.L."/>
            <person name="Sezen U.U."/>
            <person name="Trouern-Trend A."/>
            <person name="McMahon S.M."/>
            <person name="Schaberg P.G."/>
            <person name="Yang J."/>
            <person name="Wegrzyn J.L."/>
            <person name="Swenson N.G."/>
        </authorList>
    </citation>
    <scope>NUCLEOTIDE SEQUENCE</scope>
    <source>
        <strain evidence="2">NS2018</strain>
    </source>
</reference>
<feature type="domain" description="DUF659" evidence="1">
    <location>
        <begin position="71"/>
        <end position="188"/>
    </location>
</feature>
<accession>A0AA39RVJ9</accession>
<evidence type="ECO:0000313" key="3">
    <source>
        <dbReference type="Proteomes" id="UP001168877"/>
    </source>
</evidence>